<accession>A0ABW3FES9</accession>
<proteinExistence type="predicted"/>
<keyword evidence="2" id="KW-1185">Reference proteome</keyword>
<comment type="caution">
    <text evidence="1">The sequence shown here is derived from an EMBL/GenBank/DDBJ whole genome shotgun (WGS) entry which is preliminary data.</text>
</comment>
<name>A0ABW3FES9_9HYPH</name>
<reference evidence="2" key="1">
    <citation type="journal article" date="2019" name="Int. J. Syst. Evol. Microbiol.">
        <title>The Global Catalogue of Microorganisms (GCM) 10K type strain sequencing project: providing services to taxonomists for standard genome sequencing and annotation.</title>
        <authorList>
            <consortium name="The Broad Institute Genomics Platform"/>
            <consortium name="The Broad Institute Genome Sequencing Center for Infectious Disease"/>
            <person name="Wu L."/>
            <person name="Ma J."/>
        </authorList>
    </citation>
    <scope>NUCLEOTIDE SEQUENCE [LARGE SCALE GENOMIC DNA]</scope>
    <source>
        <strain evidence="2">CCUG 60023</strain>
    </source>
</reference>
<dbReference type="EMBL" id="JBHTJV010000003">
    <property type="protein sequence ID" value="MFD0916087.1"/>
    <property type="molecule type" value="Genomic_DNA"/>
</dbReference>
<dbReference type="Proteomes" id="UP001597101">
    <property type="component" value="Unassembled WGS sequence"/>
</dbReference>
<dbReference type="RefSeq" id="WP_377211922.1">
    <property type="nucleotide sequence ID" value="NZ_JBHTJV010000003.1"/>
</dbReference>
<gene>
    <name evidence="1" type="ORF">ACFQ14_06670</name>
</gene>
<evidence type="ECO:0000313" key="1">
    <source>
        <dbReference type="EMBL" id="MFD0916087.1"/>
    </source>
</evidence>
<evidence type="ECO:0000313" key="2">
    <source>
        <dbReference type="Proteomes" id="UP001597101"/>
    </source>
</evidence>
<protein>
    <submittedName>
        <fullName evidence="1">Uncharacterized protein</fullName>
    </submittedName>
</protein>
<organism evidence="1 2">
    <name type="scientific">Pseudahrensia aquimaris</name>
    <dbReference type="NCBI Taxonomy" id="744461"/>
    <lineage>
        <taxon>Bacteria</taxon>
        <taxon>Pseudomonadati</taxon>
        <taxon>Pseudomonadota</taxon>
        <taxon>Alphaproteobacteria</taxon>
        <taxon>Hyphomicrobiales</taxon>
        <taxon>Ahrensiaceae</taxon>
        <taxon>Pseudahrensia</taxon>
    </lineage>
</organism>
<sequence length="251" mass="29159">MSGTVLDYMKSARIGEATEIAVMAPIRPGRVPGERRTFEERLRFAMGSVQERTAKGIPTELTRISTIHFGRMMIIRPEMYLTKSGVDFTDPTFMPLPLDEAEAEAMQKTFAAQPQFRSWLLTLVVFDGDLKVYFRDIAEFLGDYFNRIFENTEDFPGVQEFEDFWSWIRRYQISADLFHSAYPDLTAPHIKYLQDFKRQFDLFVETVRSPTGRKVEDMNDLFDQFLQDNHHRSANFPAPGGVYLPLRKKGE</sequence>